<comment type="caution">
    <text evidence="2">The sequence shown here is derived from an EMBL/GenBank/DDBJ whole genome shotgun (WGS) entry which is preliminary data.</text>
</comment>
<dbReference type="RefSeq" id="WP_199493877.1">
    <property type="nucleotide sequence ID" value="NZ_CAXBHZ010000014.1"/>
</dbReference>
<proteinExistence type="predicted"/>
<organism evidence="2 3">
    <name type="scientific">Idiomarina abyssalis</name>
    <dbReference type="NCBI Taxonomy" id="86102"/>
    <lineage>
        <taxon>Bacteria</taxon>
        <taxon>Pseudomonadati</taxon>
        <taxon>Pseudomonadota</taxon>
        <taxon>Gammaproteobacteria</taxon>
        <taxon>Alteromonadales</taxon>
        <taxon>Idiomarinaceae</taxon>
        <taxon>Idiomarina</taxon>
    </lineage>
</organism>
<dbReference type="EMBL" id="JAEMOS010000010">
    <property type="protein sequence ID" value="MBJ7266055.1"/>
    <property type="molecule type" value="Genomic_DNA"/>
</dbReference>
<evidence type="ECO:0000313" key="3">
    <source>
        <dbReference type="Proteomes" id="UP000621390"/>
    </source>
</evidence>
<sequence length="108" mass="12447">MLPEWTSQQRTALQLMGIPVWQTKSATAPVFYYRLGPLYLQGAVELPVSLPGWINDLSLYFEQRPVAVKAPVQTPGLCFNYTDWLAKPLSTEQKKTLWLQLQNEDREH</sequence>
<dbReference type="EMBL" id="JAEMOP010000002">
    <property type="protein sequence ID" value="MBJ7315959.1"/>
    <property type="molecule type" value="Genomic_DNA"/>
</dbReference>
<dbReference type="AlphaFoldDB" id="A0A8I1GA49"/>
<gene>
    <name evidence="1" type="ORF">JHC10_03750</name>
    <name evidence="2" type="ORF">JHC11_08130</name>
</gene>
<dbReference type="Proteomes" id="UP000621390">
    <property type="component" value="Unassembled WGS sequence"/>
</dbReference>
<name>A0A8I1GA49_9GAMM</name>
<evidence type="ECO:0000313" key="4">
    <source>
        <dbReference type="Proteomes" id="UP000655994"/>
    </source>
</evidence>
<dbReference type="Proteomes" id="UP000655994">
    <property type="component" value="Unassembled WGS sequence"/>
</dbReference>
<accession>A0A8I1GA49</accession>
<reference evidence="2 4" key="1">
    <citation type="submission" date="2020-09" db="EMBL/GenBank/DDBJ databases">
        <title>Draft Genomes of Bacterial Isolates from North Pond Shallow Sediments.</title>
        <authorList>
            <person name="Kiel Reese B."/>
            <person name="Mullis M."/>
            <person name="Weisend R.E."/>
        </authorList>
    </citation>
    <scope>NUCLEOTIDE SEQUENCE</scope>
    <source>
        <strain evidence="2">KJE-2</strain>
        <strain evidence="1 4">KJE-3</strain>
    </source>
</reference>
<protein>
    <submittedName>
        <fullName evidence="2">Uncharacterized protein</fullName>
    </submittedName>
</protein>
<evidence type="ECO:0000313" key="2">
    <source>
        <dbReference type="EMBL" id="MBJ7315959.1"/>
    </source>
</evidence>
<keyword evidence="4" id="KW-1185">Reference proteome</keyword>
<evidence type="ECO:0000313" key="1">
    <source>
        <dbReference type="EMBL" id="MBJ7266055.1"/>
    </source>
</evidence>